<organism evidence="2 3">
    <name type="scientific">Halobaculum lipolyticum</name>
    <dbReference type="NCBI Taxonomy" id="3032001"/>
    <lineage>
        <taxon>Archaea</taxon>
        <taxon>Methanobacteriati</taxon>
        <taxon>Methanobacteriota</taxon>
        <taxon>Stenosarchaea group</taxon>
        <taxon>Halobacteria</taxon>
        <taxon>Halobacteriales</taxon>
        <taxon>Haloferacaceae</taxon>
        <taxon>Halobaculum</taxon>
    </lineage>
</organism>
<gene>
    <name evidence="2" type="ORF">ACFQL9_04970</name>
</gene>
<dbReference type="EMBL" id="JBHTAH010000003">
    <property type="protein sequence ID" value="MFC7068988.1"/>
    <property type="molecule type" value="Genomic_DNA"/>
</dbReference>
<dbReference type="InterPro" id="IPR055768">
    <property type="entry name" value="DUF7344"/>
</dbReference>
<reference evidence="2 3" key="1">
    <citation type="journal article" date="2019" name="Int. J. Syst. Evol. Microbiol.">
        <title>The Global Catalogue of Microorganisms (GCM) 10K type strain sequencing project: providing services to taxonomists for standard genome sequencing and annotation.</title>
        <authorList>
            <consortium name="The Broad Institute Genomics Platform"/>
            <consortium name="The Broad Institute Genome Sequencing Center for Infectious Disease"/>
            <person name="Wu L."/>
            <person name="Ma J."/>
        </authorList>
    </citation>
    <scope>NUCLEOTIDE SEQUENCE [LARGE SCALE GENOMIC DNA]</scope>
    <source>
        <strain evidence="2 3">DT31</strain>
    </source>
</reference>
<accession>A0ABD5WBA7</accession>
<dbReference type="RefSeq" id="WP_284030909.1">
    <property type="nucleotide sequence ID" value="NZ_CP126154.1"/>
</dbReference>
<dbReference type="GeneID" id="81125765"/>
<keyword evidence="3" id="KW-1185">Reference proteome</keyword>
<evidence type="ECO:0000313" key="3">
    <source>
        <dbReference type="Proteomes" id="UP001596461"/>
    </source>
</evidence>
<comment type="caution">
    <text evidence="2">The sequence shown here is derived from an EMBL/GenBank/DDBJ whole genome shotgun (WGS) entry which is preliminary data.</text>
</comment>
<dbReference type="AlphaFoldDB" id="A0ABD5WBA7"/>
<protein>
    <recommendedName>
        <fullName evidence="1">DUF7344 domain-containing protein</fullName>
    </recommendedName>
</protein>
<proteinExistence type="predicted"/>
<sequence>MDGLDLTVDELYEVLSDGTRRRLLWTMLDRGHPGGVDVPEELPGADGSRRRTRIRFQHVHLPKLVRTGLVRWDDDRGELRMGPAFDRAEPLLSAARDRERTVQLPGAV</sequence>
<dbReference type="Proteomes" id="UP001596461">
    <property type="component" value="Unassembled WGS sequence"/>
</dbReference>
<dbReference type="Pfam" id="PF24035">
    <property type="entry name" value="DUF7344"/>
    <property type="match status" value="1"/>
</dbReference>
<feature type="domain" description="DUF7344" evidence="1">
    <location>
        <begin position="45"/>
        <end position="79"/>
    </location>
</feature>
<name>A0ABD5WBA7_9EURY</name>
<evidence type="ECO:0000259" key="1">
    <source>
        <dbReference type="Pfam" id="PF24035"/>
    </source>
</evidence>
<evidence type="ECO:0000313" key="2">
    <source>
        <dbReference type="EMBL" id="MFC7068988.1"/>
    </source>
</evidence>